<sequence length="59" mass="6571">MKGVSYPQMVPRDCVSGYDGTRIPSPDEWNGYVTSPASMYRALATLNARPRLSAPRLLR</sequence>
<dbReference type="Proteomes" id="UP000824469">
    <property type="component" value="Unassembled WGS sequence"/>
</dbReference>
<accession>A0AA38F6F7</accession>
<name>A0AA38F6F7_TAXCH</name>
<dbReference type="EMBL" id="JAHRHJ020003813">
    <property type="protein sequence ID" value="KAH9290022.1"/>
    <property type="molecule type" value="Genomic_DNA"/>
</dbReference>
<feature type="non-terminal residue" evidence="1">
    <location>
        <position position="59"/>
    </location>
</feature>
<evidence type="ECO:0000313" key="2">
    <source>
        <dbReference type="Proteomes" id="UP000824469"/>
    </source>
</evidence>
<gene>
    <name evidence="1" type="ORF">KI387_034139</name>
</gene>
<evidence type="ECO:0000313" key="1">
    <source>
        <dbReference type="EMBL" id="KAH9290022.1"/>
    </source>
</evidence>
<reference evidence="1 2" key="1">
    <citation type="journal article" date="2021" name="Nat. Plants">
        <title>The Taxus genome provides insights into paclitaxel biosynthesis.</title>
        <authorList>
            <person name="Xiong X."/>
            <person name="Gou J."/>
            <person name="Liao Q."/>
            <person name="Li Y."/>
            <person name="Zhou Q."/>
            <person name="Bi G."/>
            <person name="Li C."/>
            <person name="Du R."/>
            <person name="Wang X."/>
            <person name="Sun T."/>
            <person name="Guo L."/>
            <person name="Liang H."/>
            <person name="Lu P."/>
            <person name="Wu Y."/>
            <person name="Zhang Z."/>
            <person name="Ro D.K."/>
            <person name="Shang Y."/>
            <person name="Huang S."/>
            <person name="Yan J."/>
        </authorList>
    </citation>
    <scope>NUCLEOTIDE SEQUENCE [LARGE SCALE GENOMIC DNA]</scope>
    <source>
        <strain evidence="1">Ta-2019</strain>
    </source>
</reference>
<keyword evidence="2" id="KW-1185">Reference proteome</keyword>
<comment type="caution">
    <text evidence="1">The sequence shown here is derived from an EMBL/GenBank/DDBJ whole genome shotgun (WGS) entry which is preliminary data.</text>
</comment>
<protein>
    <submittedName>
        <fullName evidence="1">Uncharacterized protein</fullName>
    </submittedName>
</protein>
<dbReference type="AlphaFoldDB" id="A0AA38F6F7"/>
<proteinExistence type="predicted"/>
<organism evidence="1 2">
    <name type="scientific">Taxus chinensis</name>
    <name type="common">Chinese yew</name>
    <name type="synonym">Taxus wallichiana var. chinensis</name>
    <dbReference type="NCBI Taxonomy" id="29808"/>
    <lineage>
        <taxon>Eukaryota</taxon>
        <taxon>Viridiplantae</taxon>
        <taxon>Streptophyta</taxon>
        <taxon>Embryophyta</taxon>
        <taxon>Tracheophyta</taxon>
        <taxon>Spermatophyta</taxon>
        <taxon>Pinopsida</taxon>
        <taxon>Pinidae</taxon>
        <taxon>Conifers II</taxon>
        <taxon>Cupressales</taxon>
        <taxon>Taxaceae</taxon>
        <taxon>Taxus</taxon>
    </lineage>
</organism>